<dbReference type="Proteomes" id="UP000030765">
    <property type="component" value="Unassembled WGS sequence"/>
</dbReference>
<dbReference type="OMA" id="HEANITC"/>
<evidence type="ECO:0000256" key="9">
    <source>
        <dbReference type="ARBA" id="ARBA00022801"/>
    </source>
</evidence>
<name>A0A084WR44_ANOSI</name>
<dbReference type="SUPFAM" id="SSF63737">
    <property type="entry name" value="Leukotriene A4 hydrolase N-terminal domain"/>
    <property type="match status" value="1"/>
</dbReference>
<dbReference type="Pfam" id="PF17900">
    <property type="entry name" value="Peptidase_M1_N"/>
    <property type="match status" value="1"/>
</dbReference>
<feature type="binding site" evidence="16">
    <location>
        <position position="353"/>
    </location>
    <ligand>
        <name>Zn(2+)</name>
        <dbReference type="ChEBI" id="CHEBI:29105"/>
        <note>catalytic</note>
    </ligand>
</feature>
<evidence type="ECO:0000256" key="4">
    <source>
        <dbReference type="ARBA" id="ARBA00022475"/>
    </source>
</evidence>
<dbReference type="InterPro" id="IPR042097">
    <property type="entry name" value="Aminopeptidase_N-like_N_sf"/>
</dbReference>
<dbReference type="InterPro" id="IPR014782">
    <property type="entry name" value="Peptidase_M1_dom"/>
</dbReference>
<dbReference type="Gene3D" id="1.25.50.20">
    <property type="match status" value="1"/>
</dbReference>
<evidence type="ECO:0000313" key="25">
    <source>
        <dbReference type="Proteomes" id="UP000030765"/>
    </source>
</evidence>
<evidence type="ECO:0000256" key="1">
    <source>
        <dbReference type="ARBA" id="ARBA00004609"/>
    </source>
</evidence>
<dbReference type="InterPro" id="IPR027268">
    <property type="entry name" value="Peptidase_M4/M1_CTD_sf"/>
</dbReference>
<dbReference type="GO" id="GO:0005737">
    <property type="term" value="C:cytoplasm"/>
    <property type="evidence" value="ECO:0007669"/>
    <property type="project" value="TreeGrafter"/>
</dbReference>
<accession>A0A084WR44</accession>
<evidence type="ECO:0000256" key="17">
    <source>
        <dbReference type="PIRSR" id="PIRSR634016-4"/>
    </source>
</evidence>
<keyword evidence="11 18" id="KW-0482">Metalloprotease</keyword>
<dbReference type="InterPro" id="IPR045357">
    <property type="entry name" value="Aminopeptidase_N-like_N"/>
</dbReference>
<dbReference type="PANTHER" id="PTHR11533">
    <property type="entry name" value="PROTEASE M1 ZINC METALLOPROTEASE"/>
    <property type="match status" value="1"/>
</dbReference>
<sequence length="794" mass="91429">MIKFLRLRVILITLGIIHWKDAVCTPLNLNNRLLDFESTVEVEPEAYRLNEDVWPTHYDLEIKPYFANESNKAAFTFDGITTITITALKEGVTSIKLHQLDLDIQSWYLLRRSNSQIVRQGNKTYDLETEILTLTLAEPLLPNVEYLLSFHYIGAIQNELHGFFRSSFNRSGEQVWFGTTQFQATDARRAFPCFDEPKFKATFELKINHKPLEYSVYSNTPIRSSVDVGNNRSLTTFGVTPKMSTYLLAFIVAPFEVTGEDRVRVLAPPGVSRQTSYAVQAGLKLLQYLEDWINYSVDNFYETFPIYMAAMPVFPSGAMENWGLIIYKESLLLYDPVEDTSLDKQKIATTIAHELAHQWFGNLVTCDWWNVTWLNEGFATYLEYFGTASVEPDWELEQQFVVHKLQKAMQLDVTEWTHAVTSPVHSSNDVLRVFDDISYNKAAAVLRMVEHFLTSPIFQLALREYVKAQAFQTARPEHLFAVLNRHKANTSAYIEPWTTQPGFPLVTVSITEGGFTLTQKRFFANGTDNNENSLWPIPVTYATKPEDFANTMPTFLTASSYNVSVPNASSVRYFIVNNQQVGYYRVNYEPNLWEKISNALRSDNYGGIHVLNRAQIVDDLFNLAAADVMSYTAALNILDYLKTETEYLPWRAAINGLEDLSLKIHADDEKLFSNYILHIFESVYKKVDFRPPVNSERRVDSYLRREVLQWTCRHGHEDCRRKAEEEFERFRKNPSVNIHPDLREIVYCEGVRNGSAIQFDFLLNRYQAANTTKESDLILKGLSCVEENDLIHVR</sequence>
<dbReference type="InterPro" id="IPR050344">
    <property type="entry name" value="Peptidase_M1_aminopeptidases"/>
</dbReference>
<evidence type="ECO:0000256" key="16">
    <source>
        <dbReference type="PIRSR" id="PIRSR634016-3"/>
    </source>
</evidence>
<dbReference type="GO" id="GO:0005615">
    <property type="term" value="C:extracellular space"/>
    <property type="evidence" value="ECO:0007669"/>
    <property type="project" value="TreeGrafter"/>
</dbReference>
<evidence type="ECO:0000256" key="3">
    <source>
        <dbReference type="ARBA" id="ARBA00022438"/>
    </source>
</evidence>
<keyword evidence="3 18" id="KW-0031">Aminopeptidase</keyword>
<dbReference type="Pfam" id="PF11838">
    <property type="entry name" value="ERAP1_C"/>
    <property type="match status" value="1"/>
</dbReference>
<evidence type="ECO:0000259" key="21">
    <source>
        <dbReference type="Pfam" id="PF11838"/>
    </source>
</evidence>
<comment type="subcellular location">
    <subcellularLocation>
        <location evidence="1">Cell membrane</location>
        <topology evidence="1">Lipid-anchor</topology>
        <topology evidence="1">GPI-anchor</topology>
    </subcellularLocation>
</comment>
<evidence type="ECO:0000256" key="14">
    <source>
        <dbReference type="ARBA" id="ARBA00023288"/>
    </source>
</evidence>
<dbReference type="FunFam" id="1.10.390.10:FF:000013">
    <property type="entry name" value="Aminopeptidase N"/>
    <property type="match status" value="1"/>
</dbReference>
<dbReference type="EMBL" id="KE525402">
    <property type="protein sequence ID" value="KFB52688.1"/>
    <property type="molecule type" value="Genomic_DNA"/>
</dbReference>
<dbReference type="FunFam" id="2.60.40.1730:FF:000013">
    <property type="entry name" value="Aminopeptidase"/>
    <property type="match status" value="1"/>
</dbReference>
<dbReference type="GO" id="GO:0005886">
    <property type="term" value="C:plasma membrane"/>
    <property type="evidence" value="ECO:0007669"/>
    <property type="project" value="UniProtKB-SubCell"/>
</dbReference>
<keyword evidence="8 19" id="KW-0732">Signal</keyword>
<comment type="cofactor">
    <cofactor evidence="16 18">
        <name>Zn(2+)</name>
        <dbReference type="ChEBI" id="CHEBI:29105"/>
    </cofactor>
    <text evidence="16 18">Binds 1 zinc ion per subunit.</text>
</comment>
<keyword evidence="6 18" id="KW-0645">Protease</keyword>
<evidence type="ECO:0000256" key="10">
    <source>
        <dbReference type="ARBA" id="ARBA00022833"/>
    </source>
</evidence>
<dbReference type="GO" id="GO:0008270">
    <property type="term" value="F:zinc ion binding"/>
    <property type="evidence" value="ECO:0007669"/>
    <property type="project" value="UniProtKB-UniRule"/>
</dbReference>
<comment type="similarity">
    <text evidence="2 18">Belongs to the peptidase M1 family.</text>
</comment>
<dbReference type="InterPro" id="IPR024571">
    <property type="entry name" value="ERAP1-like_C_dom"/>
</dbReference>
<evidence type="ECO:0000256" key="8">
    <source>
        <dbReference type="ARBA" id="ARBA00022729"/>
    </source>
</evidence>
<dbReference type="InterPro" id="IPR001930">
    <property type="entry name" value="Peptidase_M1"/>
</dbReference>
<dbReference type="STRING" id="74873.A0A084WR44"/>
<dbReference type="GO" id="GO:0070006">
    <property type="term" value="F:metalloaminopeptidase activity"/>
    <property type="evidence" value="ECO:0007669"/>
    <property type="project" value="TreeGrafter"/>
</dbReference>
<keyword evidence="25" id="KW-1185">Reference proteome</keyword>
<evidence type="ECO:0000256" key="11">
    <source>
        <dbReference type="ARBA" id="ARBA00023049"/>
    </source>
</evidence>
<evidence type="ECO:0000259" key="20">
    <source>
        <dbReference type="Pfam" id="PF01433"/>
    </source>
</evidence>
<feature type="chain" id="PRO_5014217873" description="Aminopeptidase" evidence="19">
    <location>
        <begin position="23"/>
        <end position="794"/>
    </location>
</feature>
<feature type="binding site" evidence="16">
    <location>
        <position position="357"/>
    </location>
    <ligand>
        <name>Zn(2+)</name>
        <dbReference type="ChEBI" id="CHEBI:29105"/>
        <note>catalytic</note>
    </ligand>
</feature>
<evidence type="ECO:0000313" key="24">
    <source>
        <dbReference type="EnsemblMetazoa" id="ASIC020945-PA"/>
    </source>
</evidence>
<evidence type="ECO:0000259" key="22">
    <source>
        <dbReference type="Pfam" id="PF17900"/>
    </source>
</evidence>
<keyword evidence="5" id="KW-0336">GPI-anchor</keyword>
<dbReference type="FunFam" id="2.60.40.1910:FF:000008">
    <property type="entry name" value="Aminopeptidase"/>
    <property type="match status" value="1"/>
</dbReference>
<dbReference type="GO" id="GO:0006508">
    <property type="term" value="P:proteolysis"/>
    <property type="evidence" value="ECO:0007669"/>
    <property type="project" value="UniProtKB-KW"/>
</dbReference>
<reference evidence="23 25" key="1">
    <citation type="journal article" date="2014" name="BMC Genomics">
        <title>Genome sequence of Anopheles sinensis provides insight into genetics basis of mosquito competence for malaria parasites.</title>
        <authorList>
            <person name="Zhou D."/>
            <person name="Zhang D."/>
            <person name="Ding G."/>
            <person name="Shi L."/>
            <person name="Hou Q."/>
            <person name="Ye Y."/>
            <person name="Xu Y."/>
            <person name="Zhou H."/>
            <person name="Xiong C."/>
            <person name="Li S."/>
            <person name="Yu J."/>
            <person name="Hong S."/>
            <person name="Yu X."/>
            <person name="Zou P."/>
            <person name="Chen C."/>
            <person name="Chang X."/>
            <person name="Wang W."/>
            <person name="Lv Y."/>
            <person name="Sun Y."/>
            <person name="Ma L."/>
            <person name="Shen B."/>
            <person name="Zhu C."/>
        </authorList>
    </citation>
    <scope>NUCLEOTIDE SEQUENCE [LARGE SCALE GENOMIC DNA]</scope>
</reference>
<feature type="binding site" evidence="16">
    <location>
        <position position="376"/>
    </location>
    <ligand>
        <name>Zn(2+)</name>
        <dbReference type="ChEBI" id="CHEBI:29105"/>
        <note>catalytic</note>
    </ligand>
</feature>
<evidence type="ECO:0000256" key="18">
    <source>
        <dbReference type="RuleBase" id="RU364040"/>
    </source>
</evidence>
<keyword evidence="9 18" id="KW-0378">Hydrolase</keyword>
<protein>
    <recommendedName>
        <fullName evidence="18">Aminopeptidase</fullName>
        <ecNumber evidence="18">3.4.11.-</ecNumber>
    </recommendedName>
</protein>
<evidence type="ECO:0000256" key="7">
    <source>
        <dbReference type="ARBA" id="ARBA00022723"/>
    </source>
</evidence>
<reference evidence="24" key="2">
    <citation type="submission" date="2020-05" db="UniProtKB">
        <authorList>
            <consortium name="EnsemblMetazoa"/>
        </authorList>
    </citation>
    <scope>IDENTIFICATION</scope>
</reference>
<dbReference type="GO" id="GO:0042277">
    <property type="term" value="F:peptide binding"/>
    <property type="evidence" value="ECO:0007669"/>
    <property type="project" value="TreeGrafter"/>
</dbReference>
<keyword evidence="10 16" id="KW-0862">Zinc</keyword>
<dbReference type="PANTHER" id="PTHR11533:SF301">
    <property type="entry name" value="AMINOPEPTIDASE"/>
    <property type="match status" value="1"/>
</dbReference>
<feature type="signal peptide" evidence="19">
    <location>
        <begin position="1"/>
        <end position="22"/>
    </location>
</feature>
<feature type="domain" description="ERAP1-like C-terminal" evidence="21">
    <location>
        <begin position="574"/>
        <end position="791"/>
    </location>
</feature>
<evidence type="ECO:0000256" key="13">
    <source>
        <dbReference type="ARBA" id="ARBA00023180"/>
    </source>
</evidence>
<keyword evidence="14" id="KW-0449">Lipoprotein</keyword>
<dbReference type="GO" id="GO:0098552">
    <property type="term" value="C:side of membrane"/>
    <property type="evidence" value="ECO:0007669"/>
    <property type="project" value="UniProtKB-KW"/>
</dbReference>
<dbReference type="AlphaFoldDB" id="A0A084WR44"/>
<feature type="active site" description="Proton acceptor" evidence="15">
    <location>
        <position position="354"/>
    </location>
</feature>
<dbReference type="Pfam" id="PF01433">
    <property type="entry name" value="Peptidase_M1"/>
    <property type="match status" value="1"/>
</dbReference>
<dbReference type="VEuPathDB" id="VectorBase:ASIS005482"/>
<evidence type="ECO:0000256" key="2">
    <source>
        <dbReference type="ARBA" id="ARBA00010136"/>
    </source>
</evidence>
<gene>
    <name evidence="23" type="ORF">ZHAS_00020945</name>
</gene>
<organism evidence="23">
    <name type="scientific">Anopheles sinensis</name>
    <name type="common">Mosquito</name>
    <dbReference type="NCBI Taxonomy" id="74873"/>
    <lineage>
        <taxon>Eukaryota</taxon>
        <taxon>Metazoa</taxon>
        <taxon>Ecdysozoa</taxon>
        <taxon>Arthropoda</taxon>
        <taxon>Hexapoda</taxon>
        <taxon>Insecta</taxon>
        <taxon>Pterygota</taxon>
        <taxon>Neoptera</taxon>
        <taxon>Endopterygota</taxon>
        <taxon>Diptera</taxon>
        <taxon>Nematocera</taxon>
        <taxon>Culicoidea</taxon>
        <taxon>Culicidae</taxon>
        <taxon>Anophelinae</taxon>
        <taxon>Anopheles</taxon>
    </lineage>
</organism>
<dbReference type="Gene3D" id="1.10.390.10">
    <property type="entry name" value="Neutral Protease Domain 2"/>
    <property type="match status" value="1"/>
</dbReference>
<dbReference type="EC" id="3.4.11.-" evidence="18"/>
<keyword evidence="4" id="KW-1003">Cell membrane</keyword>
<keyword evidence="7 16" id="KW-0479">Metal-binding</keyword>
<evidence type="ECO:0000256" key="19">
    <source>
        <dbReference type="SAM" id="SignalP"/>
    </source>
</evidence>
<evidence type="ECO:0000256" key="15">
    <source>
        <dbReference type="PIRSR" id="PIRSR634016-1"/>
    </source>
</evidence>
<dbReference type="PRINTS" id="PR00756">
    <property type="entry name" value="ALADIPTASE"/>
</dbReference>
<evidence type="ECO:0000256" key="5">
    <source>
        <dbReference type="ARBA" id="ARBA00022622"/>
    </source>
</evidence>
<dbReference type="Gene3D" id="2.60.40.1730">
    <property type="entry name" value="tricorn interacting facor f3 domain"/>
    <property type="match status" value="1"/>
</dbReference>
<dbReference type="Gene3D" id="2.60.40.1910">
    <property type="match status" value="1"/>
</dbReference>
<dbReference type="VEuPathDB" id="VectorBase:ASIC020945"/>
<dbReference type="InterPro" id="IPR034016">
    <property type="entry name" value="M1_APN-typ"/>
</dbReference>
<evidence type="ECO:0000313" key="23">
    <source>
        <dbReference type="EMBL" id="KFB52688.1"/>
    </source>
</evidence>
<dbReference type="EnsemblMetazoa" id="ASIC020945-RA">
    <property type="protein sequence ID" value="ASIC020945-PA"/>
    <property type="gene ID" value="ASIC020945"/>
</dbReference>
<feature type="domain" description="Peptidase M1 membrane alanine aminopeptidase" evidence="20">
    <location>
        <begin position="277"/>
        <end position="490"/>
    </location>
</feature>
<keyword evidence="13" id="KW-0325">Glycoprotein</keyword>
<evidence type="ECO:0000256" key="6">
    <source>
        <dbReference type="ARBA" id="ARBA00022670"/>
    </source>
</evidence>
<keyword evidence="12" id="KW-0472">Membrane</keyword>
<dbReference type="CDD" id="cd09601">
    <property type="entry name" value="M1_APN-Q_like"/>
    <property type="match status" value="1"/>
</dbReference>
<feature type="site" description="Transition state stabilizer" evidence="17">
    <location>
        <position position="439"/>
    </location>
</feature>
<dbReference type="GO" id="GO:0043171">
    <property type="term" value="P:peptide catabolic process"/>
    <property type="evidence" value="ECO:0007669"/>
    <property type="project" value="TreeGrafter"/>
</dbReference>
<dbReference type="SUPFAM" id="SSF55486">
    <property type="entry name" value="Metalloproteases ('zincins'), catalytic domain"/>
    <property type="match status" value="1"/>
</dbReference>
<feature type="domain" description="Aminopeptidase N-like N-terminal" evidence="22">
    <location>
        <begin position="55"/>
        <end position="247"/>
    </location>
</feature>
<dbReference type="EMBL" id="ATLV01025921">
    <property type="status" value="NOT_ANNOTATED_CDS"/>
    <property type="molecule type" value="Genomic_DNA"/>
</dbReference>
<proteinExistence type="inferred from homology"/>
<dbReference type="OrthoDB" id="10031169at2759"/>
<evidence type="ECO:0000256" key="12">
    <source>
        <dbReference type="ARBA" id="ARBA00023136"/>
    </source>
</evidence>